<feature type="signal peptide" evidence="4">
    <location>
        <begin position="1"/>
        <end position="24"/>
    </location>
</feature>
<dbReference type="GO" id="GO:0008289">
    <property type="term" value="F:lipid binding"/>
    <property type="evidence" value="ECO:0007669"/>
    <property type="project" value="UniProtKB-KW"/>
</dbReference>
<feature type="region of interest" description="Disordered" evidence="2">
    <location>
        <begin position="144"/>
        <end position="168"/>
    </location>
</feature>
<dbReference type="Gene3D" id="1.10.110.10">
    <property type="entry name" value="Plant lipid-transfer and hydrophobic proteins"/>
    <property type="match status" value="1"/>
</dbReference>
<feature type="chain" id="PRO_5029776504" description="Non-specific lipid-transfer protein" evidence="4">
    <location>
        <begin position="25"/>
        <end position="393"/>
    </location>
</feature>
<evidence type="ECO:0000256" key="1">
    <source>
        <dbReference type="RuleBase" id="RU000628"/>
    </source>
</evidence>
<evidence type="ECO:0000313" key="6">
    <source>
        <dbReference type="EMBL" id="KAF6163917.1"/>
    </source>
</evidence>
<dbReference type="PRINTS" id="PR00382">
    <property type="entry name" value="LIPIDTRNSFER"/>
</dbReference>
<dbReference type="EMBL" id="JACGCM010000957">
    <property type="protein sequence ID" value="KAF6163917.1"/>
    <property type="molecule type" value="Genomic_DNA"/>
</dbReference>
<dbReference type="Pfam" id="PF00234">
    <property type="entry name" value="Tryp_alpha_amyl"/>
    <property type="match status" value="1"/>
</dbReference>
<keyword evidence="3" id="KW-1133">Transmembrane helix</keyword>
<dbReference type="SUPFAM" id="SSF47699">
    <property type="entry name" value="Bifunctional inhibitor/lipid-transfer protein/seed storage 2S albumin"/>
    <property type="match status" value="1"/>
</dbReference>
<comment type="similarity">
    <text evidence="1">Belongs to the plant LTP family.</text>
</comment>
<feature type="transmembrane region" description="Helical" evidence="3">
    <location>
        <begin position="324"/>
        <end position="340"/>
    </location>
</feature>
<dbReference type="InterPro" id="IPR016140">
    <property type="entry name" value="Bifunc_inhib/LTP/seed_store"/>
</dbReference>
<dbReference type="PANTHER" id="PTHR33076">
    <property type="entry name" value="NON-SPECIFIC LIPID-TRANSFER PROTEIN 2-RELATED"/>
    <property type="match status" value="1"/>
</dbReference>
<dbReference type="AlphaFoldDB" id="A0A7J7N9T5"/>
<keyword evidence="1" id="KW-0813">Transport</keyword>
<feature type="compositionally biased region" description="Basic and acidic residues" evidence="2">
    <location>
        <begin position="149"/>
        <end position="162"/>
    </location>
</feature>
<evidence type="ECO:0000256" key="4">
    <source>
        <dbReference type="SAM" id="SignalP"/>
    </source>
</evidence>
<dbReference type="GO" id="GO:0006869">
    <property type="term" value="P:lipid transport"/>
    <property type="evidence" value="ECO:0007669"/>
    <property type="project" value="InterPro"/>
</dbReference>
<dbReference type="OrthoDB" id="649864at2759"/>
<dbReference type="CDD" id="cd01960">
    <property type="entry name" value="nsLTP1"/>
    <property type="match status" value="1"/>
</dbReference>
<dbReference type="SMART" id="SM00499">
    <property type="entry name" value="AAI"/>
    <property type="match status" value="1"/>
</dbReference>
<keyword evidence="3" id="KW-0812">Transmembrane</keyword>
<dbReference type="InterPro" id="IPR036312">
    <property type="entry name" value="Bifun_inhib/LTP/seed_sf"/>
</dbReference>
<keyword evidence="7" id="KW-1185">Reference proteome</keyword>
<name>A0A7J7N9T5_9MAGN</name>
<proteinExistence type="inferred from homology"/>
<reference evidence="6 7" key="1">
    <citation type="journal article" date="2020" name="IScience">
        <title>Genome Sequencing of the Endangered Kingdonia uniflora (Circaeasteraceae, Ranunculales) Reveals Potential Mechanisms of Evolutionary Specialization.</title>
        <authorList>
            <person name="Sun Y."/>
            <person name="Deng T."/>
            <person name="Zhang A."/>
            <person name="Moore M.J."/>
            <person name="Landis J.B."/>
            <person name="Lin N."/>
            <person name="Zhang H."/>
            <person name="Zhang X."/>
            <person name="Huang J."/>
            <person name="Zhang X."/>
            <person name="Sun H."/>
            <person name="Wang H."/>
        </authorList>
    </citation>
    <scope>NUCLEOTIDE SEQUENCE [LARGE SCALE GENOMIC DNA]</scope>
    <source>
        <strain evidence="6">TB1705</strain>
        <tissue evidence="6">Leaf</tissue>
    </source>
</reference>
<organism evidence="6 7">
    <name type="scientific">Kingdonia uniflora</name>
    <dbReference type="NCBI Taxonomy" id="39325"/>
    <lineage>
        <taxon>Eukaryota</taxon>
        <taxon>Viridiplantae</taxon>
        <taxon>Streptophyta</taxon>
        <taxon>Embryophyta</taxon>
        <taxon>Tracheophyta</taxon>
        <taxon>Spermatophyta</taxon>
        <taxon>Magnoliopsida</taxon>
        <taxon>Ranunculales</taxon>
        <taxon>Circaeasteraceae</taxon>
        <taxon>Kingdonia</taxon>
    </lineage>
</organism>
<dbReference type="Proteomes" id="UP000541444">
    <property type="component" value="Unassembled WGS sequence"/>
</dbReference>
<comment type="function">
    <text evidence="1">Plant non-specific lipid-transfer proteins transfer phospholipids as well as galactolipids across membranes. May play a role in wax or cutin deposition in the cell walls of expanding epidermal cells and certain secretory tissues.</text>
</comment>
<comment type="caution">
    <text evidence="6">The sequence shown here is derived from an EMBL/GenBank/DDBJ whole genome shotgun (WGS) entry which is preliminary data.</text>
</comment>
<keyword evidence="1" id="KW-0446">Lipid-binding</keyword>
<protein>
    <recommendedName>
        <fullName evidence="1">Non-specific lipid-transfer protein</fullName>
    </recommendedName>
</protein>
<gene>
    <name evidence="6" type="ORF">GIB67_024772</name>
</gene>
<evidence type="ECO:0000259" key="5">
    <source>
        <dbReference type="SMART" id="SM00499"/>
    </source>
</evidence>
<evidence type="ECO:0000256" key="3">
    <source>
        <dbReference type="SAM" id="Phobius"/>
    </source>
</evidence>
<evidence type="ECO:0000313" key="7">
    <source>
        <dbReference type="Proteomes" id="UP000541444"/>
    </source>
</evidence>
<dbReference type="InterPro" id="IPR000528">
    <property type="entry name" value="Plant_nsLTP"/>
</dbReference>
<sequence>MMKKVITVLLVFAMVQLMVEPSQAIDCVSVDKNLIQCISFLKGAVPNPPEACCKGVQTLKDTVTTLADKQFACNCVKNAAAQYQDLKDDAVSSLPIKCGTPLSFPISKSTDCSMLRPYRVPNHGASGKPDQHLRRPEVYIHPKYVNQQKVDKDPVDPRRPETENPNPRKGKRLLEYIFKEGRMLEYIVDLESYKDGSYKERLEVLQSTIYQMGLVDHVIQNDTDISGFNGSKEDRVGKIILPIIAGPATIDVIFYVINVKSRYLGIMGRCWIHNMEAIASTYHQALCYKYNNDIYEIRGSQKLSRAYENTVSTILNTSNKVRDGGLILGFVIGVIVELRSGDYYRVVIAACVGFDGGGVVWVIATAAVLRLGCSVIRVACPRDAVVGASGCLL</sequence>
<feature type="domain" description="Bifunctional inhibitor/plant lipid transfer protein/seed storage helical" evidence="5">
    <location>
        <begin position="27"/>
        <end position="112"/>
    </location>
</feature>
<evidence type="ECO:0000256" key="2">
    <source>
        <dbReference type="SAM" id="MobiDB-lite"/>
    </source>
</evidence>
<keyword evidence="3" id="KW-0472">Membrane</keyword>
<feature type="transmembrane region" description="Helical" evidence="3">
    <location>
        <begin position="239"/>
        <end position="257"/>
    </location>
</feature>
<keyword evidence="4" id="KW-0732">Signal</keyword>
<accession>A0A7J7N9T5</accession>
<feature type="transmembrane region" description="Helical" evidence="3">
    <location>
        <begin position="346"/>
        <end position="369"/>
    </location>
</feature>